<reference evidence="4 5" key="1">
    <citation type="journal article" date="2021" name="Int. J. Syst. Evol. Microbiol.">
        <title>Salipiger mangrovisoli sp. nov., isolated from mangrove soil and the proposal for the reclassification of Paraphaeobacter pallidus as Salipiger pallidus comb. nov.</title>
        <authorList>
            <person name="Du J."/>
            <person name="Liu Y."/>
            <person name="Pei T."/>
            <person name="Deng M.R."/>
            <person name="Zhu H."/>
        </authorList>
    </citation>
    <scope>NUCLEOTIDE SEQUENCE [LARGE SCALE GENOMIC DNA]</scope>
    <source>
        <strain evidence="4 5">6D45A</strain>
    </source>
</reference>
<dbReference type="PANTHER" id="PTHR32309">
    <property type="entry name" value="TYROSINE-PROTEIN KINASE"/>
    <property type="match status" value="1"/>
</dbReference>
<evidence type="ECO:0000313" key="4">
    <source>
        <dbReference type="EMBL" id="MBE9640439.1"/>
    </source>
</evidence>
<keyword evidence="2" id="KW-0067">ATP-binding</keyword>
<evidence type="ECO:0000256" key="1">
    <source>
        <dbReference type="ARBA" id="ARBA00022741"/>
    </source>
</evidence>
<dbReference type="RefSeq" id="WP_194137709.1">
    <property type="nucleotide sequence ID" value="NZ_JADFFK010000033.1"/>
</dbReference>
<gene>
    <name evidence="4" type="ORF">IQ782_26650</name>
</gene>
<keyword evidence="1" id="KW-0547">Nucleotide-binding</keyword>
<evidence type="ECO:0000313" key="5">
    <source>
        <dbReference type="Proteomes" id="UP000607796"/>
    </source>
</evidence>
<feature type="region of interest" description="Disordered" evidence="3">
    <location>
        <begin position="11"/>
        <end position="30"/>
    </location>
</feature>
<organism evidence="4 5">
    <name type="scientific">Salipiger mangrovisoli</name>
    <dbReference type="NCBI Taxonomy" id="2865933"/>
    <lineage>
        <taxon>Bacteria</taxon>
        <taxon>Pseudomonadati</taxon>
        <taxon>Pseudomonadota</taxon>
        <taxon>Alphaproteobacteria</taxon>
        <taxon>Rhodobacterales</taxon>
        <taxon>Roseobacteraceae</taxon>
        <taxon>Salipiger</taxon>
    </lineage>
</organism>
<dbReference type="Proteomes" id="UP000607796">
    <property type="component" value="Unassembled WGS sequence"/>
</dbReference>
<dbReference type="Gene3D" id="3.40.50.300">
    <property type="entry name" value="P-loop containing nucleotide triphosphate hydrolases"/>
    <property type="match status" value="1"/>
</dbReference>
<accession>A0ABR9XAD2</accession>
<comment type="caution">
    <text evidence="4">The sequence shown here is derived from an EMBL/GenBank/DDBJ whole genome shotgun (WGS) entry which is preliminary data.</text>
</comment>
<dbReference type="SUPFAM" id="SSF52540">
    <property type="entry name" value="P-loop containing nucleoside triphosphate hydrolases"/>
    <property type="match status" value="1"/>
</dbReference>
<protein>
    <submittedName>
        <fullName evidence="4">CpsD/CapB family tyrosine-protein kinase</fullName>
    </submittedName>
</protein>
<proteinExistence type="predicted"/>
<dbReference type="PANTHER" id="PTHR32309:SF31">
    <property type="entry name" value="CAPSULAR EXOPOLYSACCHARIDE FAMILY"/>
    <property type="match status" value="1"/>
</dbReference>
<name>A0ABR9XAD2_9RHOB</name>
<dbReference type="EMBL" id="JADFFK010000033">
    <property type="protein sequence ID" value="MBE9640439.1"/>
    <property type="molecule type" value="Genomic_DNA"/>
</dbReference>
<sequence length="277" mass="30189">MERLQAAINKARRHQQVARSAPQPAAGGQVETAWRTLPELRLDSRSLKRNRIVTLHATPEATPFDMLRTRTLRTMLDNGWRRLAITSPTPSCGKSTVALNLALSIARQSATRTVEIEMDMRRPSQDALLGQRPGREAGGQSVEKLLTGELAFAEAGRRVGQGLALATSSTPVRNASDILLGESVARALQAIETTYQPQIMLFDMPPVFSTDDTMAFMRHVDCVLIVAAAERSTIAEIDRCERELASQTNVLGVVLNKCRLSEGGQSGDGYGYGYGPD</sequence>
<dbReference type="InterPro" id="IPR050445">
    <property type="entry name" value="Bact_polysacc_biosynth/exp"/>
</dbReference>
<evidence type="ECO:0000256" key="3">
    <source>
        <dbReference type="SAM" id="MobiDB-lite"/>
    </source>
</evidence>
<dbReference type="InterPro" id="IPR027417">
    <property type="entry name" value="P-loop_NTPase"/>
</dbReference>
<dbReference type="GO" id="GO:0016301">
    <property type="term" value="F:kinase activity"/>
    <property type="evidence" value="ECO:0007669"/>
    <property type="project" value="UniProtKB-KW"/>
</dbReference>
<dbReference type="CDD" id="cd05387">
    <property type="entry name" value="BY-kinase"/>
    <property type="match status" value="1"/>
</dbReference>
<evidence type="ECO:0000256" key="2">
    <source>
        <dbReference type="ARBA" id="ARBA00022840"/>
    </source>
</evidence>
<dbReference type="InterPro" id="IPR005702">
    <property type="entry name" value="Wzc-like_C"/>
</dbReference>
<keyword evidence="4" id="KW-0418">Kinase</keyword>
<keyword evidence="5" id="KW-1185">Reference proteome</keyword>
<keyword evidence="4" id="KW-0808">Transferase</keyword>